<evidence type="ECO:0000313" key="2">
    <source>
        <dbReference type="EMBL" id="SFE17638.1"/>
    </source>
</evidence>
<dbReference type="Proteomes" id="UP000198977">
    <property type="component" value="Unassembled WGS sequence"/>
</dbReference>
<proteinExistence type="predicted"/>
<protein>
    <submittedName>
        <fullName evidence="2">Lipopolysaccharide export system protein LptC</fullName>
    </submittedName>
</protein>
<sequence>MAIQVDRHSRAVAWLKVVFPLTALALLSTLFLVSRTADPESVIPFADKEIQDRLRDQQITGPFFSGATADGELISFSAEKLTTPQGQTGGSNAEDVDVKLNLLDGTELTLRSDSALFDVAEDIAELTGDVVITTSAGYRIVSDLLTSEMSKVNLRSPGQVFATGPAGTLEAGSMELTGGKGADANQLFFTNGVKLVYTPLQNEE</sequence>
<evidence type="ECO:0000256" key="1">
    <source>
        <dbReference type="SAM" id="Phobius"/>
    </source>
</evidence>
<dbReference type="EMBL" id="FOMW01000005">
    <property type="protein sequence ID" value="SFE17638.1"/>
    <property type="molecule type" value="Genomic_DNA"/>
</dbReference>
<reference evidence="2 3" key="1">
    <citation type="submission" date="2016-10" db="EMBL/GenBank/DDBJ databases">
        <authorList>
            <person name="de Groot N.N."/>
        </authorList>
    </citation>
    <scope>NUCLEOTIDE SEQUENCE [LARGE SCALE GENOMIC DNA]</scope>
    <source>
        <strain evidence="2 3">DSM 11443</strain>
    </source>
</reference>
<name>A0A1I1YF56_9RHOB</name>
<accession>A0A1I1YF56</accession>
<dbReference type="STRING" id="74348.SAMN04488523_105225"/>
<dbReference type="AlphaFoldDB" id="A0A1I1YF56"/>
<keyword evidence="3" id="KW-1185">Reference proteome</keyword>
<feature type="transmembrane region" description="Helical" evidence="1">
    <location>
        <begin position="12"/>
        <end position="33"/>
    </location>
</feature>
<gene>
    <name evidence="2" type="ORF">SAMN04488523_105225</name>
</gene>
<organism evidence="2 3">
    <name type="scientific">Sulfitobacter brevis</name>
    <dbReference type="NCBI Taxonomy" id="74348"/>
    <lineage>
        <taxon>Bacteria</taxon>
        <taxon>Pseudomonadati</taxon>
        <taxon>Pseudomonadota</taxon>
        <taxon>Alphaproteobacteria</taxon>
        <taxon>Rhodobacterales</taxon>
        <taxon>Roseobacteraceae</taxon>
        <taxon>Sulfitobacter</taxon>
    </lineage>
</organism>
<evidence type="ECO:0000313" key="3">
    <source>
        <dbReference type="Proteomes" id="UP000198977"/>
    </source>
</evidence>
<dbReference type="RefSeq" id="WP_245766304.1">
    <property type="nucleotide sequence ID" value="NZ_FOMW01000005.1"/>
</dbReference>
<keyword evidence="1" id="KW-1133">Transmembrane helix</keyword>
<keyword evidence="1" id="KW-0472">Membrane</keyword>
<keyword evidence="1" id="KW-0812">Transmembrane</keyword>